<dbReference type="PROSITE" id="PS01131">
    <property type="entry name" value="RRNA_A_DIMETH"/>
    <property type="match status" value="1"/>
</dbReference>
<dbReference type="SUPFAM" id="SSF53335">
    <property type="entry name" value="S-adenosyl-L-methionine-dependent methyltransferases"/>
    <property type="match status" value="1"/>
</dbReference>
<evidence type="ECO:0000313" key="4">
    <source>
        <dbReference type="EMBL" id="SHK23313.1"/>
    </source>
</evidence>
<dbReference type="PANTHER" id="PTHR47739:SF1">
    <property type="entry name" value="TRNA1(VAL) (ADENINE(37)-N6)-METHYLTRANSFERASE"/>
    <property type="match status" value="1"/>
</dbReference>
<organism evidence="4 5">
    <name type="scientific">Thermocrinis minervae</name>
    <dbReference type="NCBI Taxonomy" id="381751"/>
    <lineage>
        <taxon>Bacteria</taxon>
        <taxon>Pseudomonadati</taxon>
        <taxon>Aquificota</taxon>
        <taxon>Aquificia</taxon>
        <taxon>Aquificales</taxon>
        <taxon>Aquificaceae</taxon>
        <taxon>Thermocrinis</taxon>
    </lineage>
</organism>
<dbReference type="GO" id="GO:0000179">
    <property type="term" value="F:rRNA (adenine-N6,N6-)-dimethyltransferase activity"/>
    <property type="evidence" value="ECO:0007669"/>
    <property type="project" value="InterPro"/>
</dbReference>
<dbReference type="InterPro" id="IPR020596">
    <property type="entry name" value="rRNA_Ade_Mease_Trfase_CS"/>
</dbReference>
<keyword evidence="1 4" id="KW-0489">Methyltransferase</keyword>
<dbReference type="InterPro" id="IPR002052">
    <property type="entry name" value="DNA_methylase_N6_adenine_CS"/>
</dbReference>
<evidence type="ECO:0000256" key="2">
    <source>
        <dbReference type="ARBA" id="ARBA00022691"/>
    </source>
</evidence>
<accession>A0A1M6QT73</accession>
<proteinExistence type="predicted"/>
<dbReference type="InterPro" id="IPR050210">
    <property type="entry name" value="tRNA_Adenine-N(6)_MTase"/>
</dbReference>
<keyword evidence="2" id="KW-0949">S-adenosyl-L-methionine</keyword>
<dbReference type="AlphaFoldDB" id="A0A1M6QT73"/>
<name>A0A1M6QT73_9AQUI</name>
<dbReference type="Pfam" id="PF05175">
    <property type="entry name" value="MTS"/>
    <property type="match status" value="1"/>
</dbReference>
<evidence type="ECO:0000256" key="1">
    <source>
        <dbReference type="ARBA" id="ARBA00022603"/>
    </source>
</evidence>
<dbReference type="PRINTS" id="PR00507">
    <property type="entry name" value="N12N6MTFRASE"/>
</dbReference>
<dbReference type="PANTHER" id="PTHR47739">
    <property type="entry name" value="TRNA1(VAL) (ADENINE(37)-N6)-METHYLTRANSFERASE"/>
    <property type="match status" value="1"/>
</dbReference>
<reference evidence="4 5" key="1">
    <citation type="submission" date="2016-11" db="EMBL/GenBank/DDBJ databases">
        <authorList>
            <person name="Jaros S."/>
            <person name="Januszkiewicz K."/>
            <person name="Wedrychowicz H."/>
        </authorList>
    </citation>
    <scope>NUCLEOTIDE SEQUENCE [LARGE SCALE GENOMIC DNA]</scope>
    <source>
        <strain evidence="4 5">DSM 19557</strain>
    </source>
</reference>
<dbReference type="EMBL" id="LT670846">
    <property type="protein sequence ID" value="SHK23313.1"/>
    <property type="molecule type" value="Genomic_DNA"/>
</dbReference>
<dbReference type="GO" id="GO:0003676">
    <property type="term" value="F:nucleic acid binding"/>
    <property type="evidence" value="ECO:0007669"/>
    <property type="project" value="InterPro"/>
</dbReference>
<dbReference type="OrthoDB" id="9777257at2"/>
<keyword evidence="5" id="KW-1185">Reference proteome</keyword>
<evidence type="ECO:0000313" key="5">
    <source>
        <dbReference type="Proteomes" id="UP000189810"/>
    </source>
</evidence>
<dbReference type="Gene3D" id="3.40.50.150">
    <property type="entry name" value="Vaccinia Virus protein VP39"/>
    <property type="match status" value="1"/>
</dbReference>
<gene>
    <name evidence="4" type="ORF">SAMN05444391_0379</name>
</gene>
<dbReference type="PROSITE" id="PS00092">
    <property type="entry name" value="N6_MTASE"/>
    <property type="match status" value="1"/>
</dbReference>
<dbReference type="InterPro" id="IPR007848">
    <property type="entry name" value="Small_mtfrase_dom"/>
</dbReference>
<dbReference type="Proteomes" id="UP000189810">
    <property type="component" value="Chromosome I"/>
</dbReference>
<sequence>MEYKEFEFLRGKLRLRQPVKGHRLSIVEVLFVYFARGIKRKSKVLDLGAGFGALSLLLTLRYGCRVWALERDKDMLELLHYNVQVNGLLDKITPVEGDLRYIDKLFQKQTFDVVIANPPFFKDGFPKKYHFETDTKLEDFVRAASYVMKDGGYFNVILPAHRLTELVTISIYNKLSPCNMKILYSKENKPAKYIIVTCIKNSRCLTSIEYPFFMDTQNTKSVLQSFCDIIT</sequence>
<dbReference type="RefSeq" id="WP_079653552.1">
    <property type="nucleotide sequence ID" value="NZ_LT670846.1"/>
</dbReference>
<protein>
    <submittedName>
        <fullName evidence="4">tRNA1(Val) A37 N6-methylase TrmN6</fullName>
    </submittedName>
</protein>
<dbReference type="CDD" id="cd02440">
    <property type="entry name" value="AdoMet_MTases"/>
    <property type="match status" value="1"/>
</dbReference>
<feature type="domain" description="Methyltransferase small" evidence="3">
    <location>
        <begin position="40"/>
        <end position="160"/>
    </location>
</feature>
<evidence type="ECO:0000259" key="3">
    <source>
        <dbReference type="Pfam" id="PF05175"/>
    </source>
</evidence>
<keyword evidence="1 4" id="KW-0808">Transferase</keyword>
<dbReference type="STRING" id="381751.SAMN05444391_0379"/>
<dbReference type="InterPro" id="IPR029063">
    <property type="entry name" value="SAM-dependent_MTases_sf"/>
</dbReference>